<reference evidence="4" key="1">
    <citation type="journal article" date="2019" name="Int. J. Syst. Evol. Microbiol.">
        <title>The Global Catalogue of Microorganisms (GCM) 10K type strain sequencing project: providing services to taxonomists for standard genome sequencing and annotation.</title>
        <authorList>
            <consortium name="The Broad Institute Genomics Platform"/>
            <consortium name="The Broad Institute Genome Sequencing Center for Infectious Disease"/>
            <person name="Wu L."/>
            <person name="Ma J."/>
        </authorList>
    </citation>
    <scope>NUCLEOTIDE SEQUENCE [LARGE SCALE GENOMIC DNA]</scope>
    <source>
        <strain evidence="4">JCM 17085</strain>
    </source>
</reference>
<evidence type="ECO:0000259" key="2">
    <source>
        <dbReference type="PROSITE" id="PS50093"/>
    </source>
</evidence>
<dbReference type="EMBL" id="BAABCV010000002">
    <property type="protein sequence ID" value="GAA4087177.1"/>
    <property type="molecule type" value="Genomic_DNA"/>
</dbReference>
<dbReference type="CDD" id="cd00146">
    <property type="entry name" value="PKD"/>
    <property type="match status" value="1"/>
</dbReference>
<feature type="signal peptide" evidence="1">
    <location>
        <begin position="1"/>
        <end position="32"/>
    </location>
</feature>
<evidence type="ECO:0000313" key="3">
    <source>
        <dbReference type="EMBL" id="GAA4087177.1"/>
    </source>
</evidence>
<dbReference type="Proteomes" id="UP001500841">
    <property type="component" value="Unassembled WGS sequence"/>
</dbReference>
<dbReference type="SUPFAM" id="SSF49299">
    <property type="entry name" value="PKD domain"/>
    <property type="match status" value="3"/>
</dbReference>
<dbReference type="InterPro" id="IPR026341">
    <property type="entry name" value="T9SS_type_B"/>
</dbReference>
<feature type="chain" id="PRO_5045359546" description="PKD domain-containing protein" evidence="1">
    <location>
        <begin position="33"/>
        <end position="796"/>
    </location>
</feature>
<accession>A0ABP7WEG5</accession>
<name>A0ABP7WEG5_9SPHI</name>
<organism evidence="3 4">
    <name type="scientific">Mucilaginibacter panaciglaebae</name>
    <dbReference type="NCBI Taxonomy" id="502331"/>
    <lineage>
        <taxon>Bacteria</taxon>
        <taxon>Pseudomonadati</taxon>
        <taxon>Bacteroidota</taxon>
        <taxon>Sphingobacteriia</taxon>
        <taxon>Sphingobacteriales</taxon>
        <taxon>Sphingobacteriaceae</taxon>
        <taxon>Mucilaginibacter</taxon>
    </lineage>
</organism>
<evidence type="ECO:0000313" key="4">
    <source>
        <dbReference type="Proteomes" id="UP001500841"/>
    </source>
</evidence>
<dbReference type="NCBIfam" id="TIGR04131">
    <property type="entry name" value="Bac_Flav_CTERM"/>
    <property type="match status" value="1"/>
</dbReference>
<dbReference type="RefSeq" id="WP_345100877.1">
    <property type="nucleotide sequence ID" value="NZ_BAABCV010000002.1"/>
</dbReference>
<keyword evidence="1" id="KW-0732">Signal</keyword>
<comment type="caution">
    <text evidence="3">The sequence shown here is derived from an EMBL/GenBank/DDBJ whole genome shotgun (WGS) entry which is preliminary data.</text>
</comment>
<dbReference type="InterPro" id="IPR000601">
    <property type="entry name" value="PKD_dom"/>
</dbReference>
<dbReference type="SMART" id="SM00089">
    <property type="entry name" value="PKD"/>
    <property type="match status" value="1"/>
</dbReference>
<evidence type="ECO:0000256" key="1">
    <source>
        <dbReference type="SAM" id="SignalP"/>
    </source>
</evidence>
<dbReference type="InterPro" id="IPR022409">
    <property type="entry name" value="PKD/Chitinase_dom"/>
</dbReference>
<dbReference type="Pfam" id="PF13585">
    <property type="entry name" value="CHU_C"/>
    <property type="match status" value="1"/>
</dbReference>
<feature type="domain" description="PKD" evidence="2">
    <location>
        <begin position="121"/>
        <end position="208"/>
    </location>
</feature>
<protein>
    <recommendedName>
        <fullName evidence="2">PKD domain-containing protein</fullName>
    </recommendedName>
</protein>
<dbReference type="Gene3D" id="2.60.40.10">
    <property type="entry name" value="Immunoglobulins"/>
    <property type="match status" value="3"/>
</dbReference>
<keyword evidence="4" id="KW-1185">Reference proteome</keyword>
<sequence length="796" mass="87257">MSRRFVIRHFAPVLKATTVCFLLQLFNGVVSAHIQQAGINFGDTIAYQGKPVICPGGKLLLTLANLPTNAAVKWFNAASLRPVGYLPNYEVSTAGIYFATILSNGIMHTYPSLTVTAVNNPIAGFTFLTQGNCASAPVQFNDASQGKELTYLWNFGDPNAHKQNVSTVKDPSHQFIGSAGNGSQTFVVTLTVTNAGGCSATYSQKITLLQTPDTDLGGPAEQTFNNQAYFVSCSNLPTEFTFINRSKTNNTGYNIFWGDGSPQTFVKDLTSIKHIYRIGSFIMFYTVYGSNGCSKVQKYRIFVGSSPTVPFQPKVKLTACTGMPVSININNNITSSQGTIYTATFSDGTVNMYTTLPDTLMHTFKTNSISQVVNTNHRTYINAYSLIISAINPCGIASDTLAPIYVSDFPAAKLINIGYDIVCVNSKIRFKNNGGAAYSITEGISRPNKWVWKITPDTGFRLSDSSMGSDSGSKYVSKWTSGTKNLNVVFTKAGEYKLTLLTGSEQCGIDSDSRKLCVNAFPEAAFEMNTDNGCNSQVVTIKNTSNLPLCDSAQYQWAITYDNMGCTEFSENMSFTNGTTATSAEPQFVFSGPGRYTLSLINSFPKSGCSSTAFTRQIIIRSKPLVTLNLPDYIYTDQQLSPEAIIKNCFQTTPPEYKWTFAGASITTSSLPGPDSVYYRDQGRYTIILDVTNSCGTTEVSKTINLIKRPTLYIPNTFTPNNDGINDNWNITGISNEIVTVDVFNRYGIVIYHRSGSYQPWNGTDGDKKLPVGVYYYVIKTVKNNRLYKGFLTIIY</sequence>
<proteinExistence type="predicted"/>
<gene>
    <name evidence="3" type="ORF">GCM10022392_05190</name>
</gene>
<dbReference type="PROSITE" id="PS50093">
    <property type="entry name" value="PKD"/>
    <property type="match status" value="1"/>
</dbReference>
<dbReference type="InterPro" id="IPR013783">
    <property type="entry name" value="Ig-like_fold"/>
</dbReference>
<dbReference type="InterPro" id="IPR035986">
    <property type="entry name" value="PKD_dom_sf"/>
</dbReference>
<dbReference type="Pfam" id="PF18911">
    <property type="entry name" value="PKD_4"/>
    <property type="match status" value="1"/>
</dbReference>